<reference evidence="8" key="1">
    <citation type="submission" date="2012-10" db="EMBL/GenBank/DDBJ databases">
        <title>The complete genome sequence of Streptomyces collinus Tu 365.</title>
        <authorList>
            <person name="Ruckert C."/>
            <person name="Szczepanowski R."/>
            <person name="Goesmann A."/>
            <person name="Pross E.K."/>
            <person name="Musiol E.M."/>
            <person name="Blin K."/>
            <person name="Wohlleben W."/>
            <person name="Puhler A."/>
            <person name="Weber T."/>
            <person name="Kalinowski J."/>
        </authorList>
    </citation>
    <scope>NUCLEOTIDE SEQUENCE [LARGE SCALE GENOMIC DNA]</scope>
    <source>
        <strain evidence="8">DSM 40733 / Tue 365</strain>
    </source>
</reference>
<proteinExistence type="predicted"/>
<evidence type="ECO:0000256" key="5">
    <source>
        <dbReference type="ARBA" id="ARBA00023014"/>
    </source>
</evidence>
<evidence type="ECO:0000256" key="3">
    <source>
        <dbReference type="ARBA" id="ARBA00022723"/>
    </source>
</evidence>
<dbReference type="Pfam" id="PF19142">
    <property type="entry name" value="DUF5825"/>
    <property type="match status" value="1"/>
</dbReference>
<feature type="domain" description="B12-binding" evidence="6">
    <location>
        <begin position="59"/>
        <end position="210"/>
    </location>
</feature>
<gene>
    <name evidence="7" type="ORF">B446_27740</name>
</gene>
<dbReference type="Gene3D" id="3.40.50.280">
    <property type="entry name" value="Cobalamin-binding domain"/>
    <property type="match status" value="1"/>
</dbReference>
<dbReference type="InterPro" id="IPR006158">
    <property type="entry name" value="Cobalamin-bd"/>
</dbReference>
<comment type="cofactor">
    <cofactor evidence="1">
        <name>[4Fe-4S] cluster</name>
        <dbReference type="ChEBI" id="CHEBI:49883"/>
    </cofactor>
</comment>
<evidence type="ECO:0000256" key="2">
    <source>
        <dbReference type="ARBA" id="ARBA00022691"/>
    </source>
</evidence>
<dbReference type="InterPro" id="IPR058240">
    <property type="entry name" value="rSAM_sf"/>
</dbReference>
<evidence type="ECO:0000313" key="8">
    <source>
        <dbReference type="Proteomes" id="UP000015423"/>
    </source>
</evidence>
<organism evidence="7 8">
    <name type="scientific">Streptomyces collinus (strain DSM 40733 / Tue 365)</name>
    <dbReference type="NCBI Taxonomy" id="1214242"/>
    <lineage>
        <taxon>Bacteria</taxon>
        <taxon>Bacillati</taxon>
        <taxon>Actinomycetota</taxon>
        <taxon>Actinomycetes</taxon>
        <taxon>Kitasatosporales</taxon>
        <taxon>Streptomycetaceae</taxon>
        <taxon>Streptomyces</taxon>
    </lineage>
</organism>
<dbReference type="PROSITE" id="PS51332">
    <property type="entry name" value="B12_BINDING"/>
    <property type="match status" value="1"/>
</dbReference>
<evidence type="ECO:0000313" key="7">
    <source>
        <dbReference type="EMBL" id="AGS72356.1"/>
    </source>
</evidence>
<dbReference type="PANTHER" id="PTHR43409:SF7">
    <property type="entry name" value="BLL1977 PROTEIN"/>
    <property type="match status" value="1"/>
</dbReference>
<dbReference type="InterPro" id="IPR043863">
    <property type="entry name" value="DUF5825"/>
</dbReference>
<dbReference type="GO" id="GO:0046872">
    <property type="term" value="F:metal ion binding"/>
    <property type="evidence" value="ECO:0007669"/>
    <property type="project" value="UniProtKB-KW"/>
</dbReference>
<dbReference type="PATRIC" id="fig|1214242.5.peg.5683"/>
<dbReference type="NCBIfam" id="TIGR03975">
    <property type="entry name" value="rSAM_ocin_1"/>
    <property type="match status" value="1"/>
</dbReference>
<evidence type="ECO:0000256" key="1">
    <source>
        <dbReference type="ARBA" id="ARBA00001966"/>
    </source>
</evidence>
<dbReference type="Proteomes" id="UP000015423">
    <property type="component" value="Chromosome"/>
</dbReference>
<dbReference type="InterPro" id="IPR051198">
    <property type="entry name" value="BchE-like"/>
</dbReference>
<dbReference type="SUPFAM" id="SSF102114">
    <property type="entry name" value="Radical SAM enzymes"/>
    <property type="match status" value="1"/>
</dbReference>
<reference evidence="7 8" key="2">
    <citation type="journal article" date="2013" name="J. Biotechnol.">
        <title>Complete genome sequence of the kirromycin producer Streptomyces collinus Tu 365 consisting of a linear chromosome and two linear plasmids.</title>
        <authorList>
            <person name="Ruckert C."/>
            <person name="Szczepanowski R."/>
            <person name="Albersmeier A."/>
            <person name="Goesmann A."/>
            <person name="Iftime D."/>
            <person name="Musiol E.M."/>
            <person name="Blin K."/>
            <person name="Wohlleben W."/>
            <person name="Puhler A."/>
            <person name="Kalinowski J."/>
            <person name="Weber T."/>
        </authorList>
    </citation>
    <scope>NUCLEOTIDE SEQUENCE [LARGE SCALE GENOMIC DNA]</scope>
    <source>
        <strain evidence="8">DSM 40733 / Tue 365</strain>
    </source>
</reference>
<dbReference type="SFLD" id="SFLDG01082">
    <property type="entry name" value="B12-binding_domain_containing"/>
    <property type="match status" value="1"/>
</dbReference>
<dbReference type="CDD" id="cd01335">
    <property type="entry name" value="Radical_SAM"/>
    <property type="match status" value="1"/>
</dbReference>
<dbReference type="InterPro" id="IPR023404">
    <property type="entry name" value="rSAM_horseshoe"/>
</dbReference>
<dbReference type="GO" id="GO:0051536">
    <property type="term" value="F:iron-sulfur cluster binding"/>
    <property type="evidence" value="ECO:0007669"/>
    <property type="project" value="UniProtKB-KW"/>
</dbReference>
<dbReference type="RefSeq" id="WP_020942766.1">
    <property type="nucleotide sequence ID" value="NC_021985.1"/>
</dbReference>
<protein>
    <submittedName>
        <fullName evidence="7">Radical SAM</fullName>
    </submittedName>
</protein>
<dbReference type="KEGG" id="sci:B446_27740"/>
<keyword evidence="5" id="KW-0411">Iron-sulfur</keyword>
<dbReference type="GO" id="GO:0003824">
    <property type="term" value="F:catalytic activity"/>
    <property type="evidence" value="ECO:0007669"/>
    <property type="project" value="InterPro"/>
</dbReference>
<keyword evidence="8" id="KW-1185">Reference proteome</keyword>
<name>S5V3I7_STRC3</name>
<dbReference type="GO" id="GO:0005829">
    <property type="term" value="C:cytosol"/>
    <property type="evidence" value="ECO:0007669"/>
    <property type="project" value="TreeGrafter"/>
</dbReference>
<keyword evidence="4" id="KW-0408">Iron</keyword>
<evidence type="ECO:0000259" key="6">
    <source>
        <dbReference type="PROSITE" id="PS51332"/>
    </source>
</evidence>
<dbReference type="InterPro" id="IPR006638">
    <property type="entry name" value="Elp3/MiaA/NifB-like_rSAM"/>
</dbReference>
<keyword evidence="2" id="KW-0949">S-adenosyl-L-methionine</keyword>
<dbReference type="Gene3D" id="3.80.30.20">
    <property type="entry name" value="tm_1862 like domain"/>
    <property type="match status" value="1"/>
</dbReference>
<dbReference type="STRING" id="1214242.B446_27740"/>
<sequence>MRVHLVTMPWQPLDLPSLQLGLLNRLVRRARPDAEVTEFHGSLRWAEYLLEHSGGRLRPGDCVAVGSDAIFHGLGDWVFSGVLYDDPGWGLQRLRDYGVRRDVPVGTAVDMRPYAAGFVDLCASAILADEPDVVGFTSTFMQNVASLALARELKRRKPALSVVFGGSNCDGPMGHALHRNHPFVDHVVRGEAEYAFPALLEHLAEGTAPVDVPGLCWWDGAVSRANTETRRTVAPADIPSPDYDQWQTALDASPVREFIHPKLVVEGARGCWWGEKHHCTFCGLNGSAMAFRAKPGERLWAELDRLVRRHRILDVVTVDNIIDMAYFRDFLPRAADSGWDLRLHYEVKSNLTPGQLRLLGESGTVHIQPGIESLRSRVLDLMDKGVTGARNVRTLRECENHALTCSWNLLYGFPGETADDYAPVVEQLPALVHLQPPSGAHRIQLERFSPHFTDPGLGFGKRRPAEMYQHVYDLPEGELADLVYLFDTDDAGLAGPAERRLREAVAAWRAGHTHSRLLFAADGADLLVRDRRHGWPPATHRFTGWRAEALRRLEDGRTVPALHRLLTGDGHDVPSGALDGWVRHALSLGLLFRDGGTYVSLPTWGEPVRLPEGAAGTAPQDPAHGILYHRRGPGFVSVIDRREPGTTVRLTLDHPDLLATFDLLATPTPLTALDPVQRTAVDLLTTERLVRVDDGVATTLPPRIDRWPVPCTAI</sequence>
<dbReference type="AlphaFoldDB" id="S5V3I7"/>
<keyword evidence="3" id="KW-0479">Metal-binding</keyword>
<accession>S5V3I7</accession>
<evidence type="ECO:0000256" key="4">
    <source>
        <dbReference type="ARBA" id="ARBA00023004"/>
    </source>
</evidence>
<dbReference type="PANTHER" id="PTHR43409">
    <property type="entry name" value="ANAEROBIC MAGNESIUM-PROTOPORPHYRIN IX MONOMETHYL ESTER CYCLASE-RELATED"/>
    <property type="match status" value="1"/>
</dbReference>
<dbReference type="SMART" id="SM00729">
    <property type="entry name" value="Elp3"/>
    <property type="match status" value="1"/>
</dbReference>
<dbReference type="HOGENOM" id="CLU_028867_0_0_11"/>
<dbReference type="InterPro" id="IPR023984">
    <property type="entry name" value="rSAM_ocin_1"/>
</dbReference>
<dbReference type="InterPro" id="IPR007197">
    <property type="entry name" value="rSAM"/>
</dbReference>
<dbReference type="eggNOG" id="COG1032">
    <property type="taxonomic scope" value="Bacteria"/>
</dbReference>
<dbReference type="CDD" id="cd02068">
    <property type="entry name" value="radical_SAM_B12_BD"/>
    <property type="match status" value="1"/>
</dbReference>
<dbReference type="GO" id="GO:0031419">
    <property type="term" value="F:cobalamin binding"/>
    <property type="evidence" value="ECO:0007669"/>
    <property type="project" value="InterPro"/>
</dbReference>
<dbReference type="SFLD" id="SFLDF00324">
    <property type="entry name" value="bacteriocin_maturation"/>
    <property type="match status" value="1"/>
</dbReference>
<dbReference type="EMBL" id="CP006259">
    <property type="protein sequence ID" value="AGS72356.1"/>
    <property type="molecule type" value="Genomic_DNA"/>
</dbReference>
<dbReference type="SFLD" id="SFLDS00029">
    <property type="entry name" value="Radical_SAM"/>
    <property type="match status" value="1"/>
</dbReference>
<dbReference type="Pfam" id="PF04055">
    <property type="entry name" value="Radical_SAM"/>
    <property type="match status" value="1"/>
</dbReference>